<dbReference type="RefSeq" id="XP_068368702.1">
    <property type="nucleotide sequence ID" value="XM_068490987.1"/>
</dbReference>
<reference evidence="2" key="1">
    <citation type="submission" date="2016-10" db="EMBL/GenBank/DDBJ databases">
        <authorList>
            <person name="Benchimol M."/>
            <person name="Almeida L.G."/>
            <person name="Vasconcelos A.T."/>
            <person name="Perreira-Neves A."/>
            <person name="Rosa I.A."/>
            <person name="Tasca T."/>
            <person name="Bogo M.R."/>
            <person name="de Souza W."/>
        </authorList>
    </citation>
    <scope>NUCLEOTIDE SEQUENCE [LARGE SCALE GENOMIC DNA]</scope>
    <source>
        <strain evidence="2">K</strain>
    </source>
</reference>
<dbReference type="Pfam" id="PF22636">
    <property type="entry name" value="FlK"/>
    <property type="match status" value="1"/>
</dbReference>
<dbReference type="InterPro" id="IPR054485">
    <property type="entry name" value="FlK-like_dom"/>
</dbReference>
<dbReference type="InterPro" id="IPR029069">
    <property type="entry name" value="HotDog_dom_sf"/>
</dbReference>
<keyword evidence="3" id="KW-1185">Reference proteome</keyword>
<dbReference type="Gene3D" id="3.10.129.10">
    <property type="entry name" value="Hotdog Thioesterase"/>
    <property type="match status" value="1"/>
</dbReference>
<organism evidence="2 3">
    <name type="scientific">Tritrichomonas foetus</name>
    <dbReference type="NCBI Taxonomy" id="1144522"/>
    <lineage>
        <taxon>Eukaryota</taxon>
        <taxon>Metamonada</taxon>
        <taxon>Parabasalia</taxon>
        <taxon>Tritrichomonadida</taxon>
        <taxon>Tritrichomonadidae</taxon>
        <taxon>Tritrichomonas</taxon>
    </lineage>
</organism>
<gene>
    <name evidence="2" type="ORF">TRFO_02915</name>
</gene>
<evidence type="ECO:0000259" key="1">
    <source>
        <dbReference type="Pfam" id="PF22636"/>
    </source>
</evidence>
<dbReference type="GeneID" id="94825691"/>
<dbReference type="VEuPathDB" id="TrichDB:TRFO_02915"/>
<feature type="domain" description="Fluoroacetyl-CoA-specific thioesterase-like" evidence="1">
    <location>
        <begin position="93"/>
        <end position="184"/>
    </location>
</feature>
<accession>A0A1J4L0R5</accession>
<dbReference type="PANTHER" id="PTHR36934">
    <property type="entry name" value="BLR0278 PROTEIN"/>
    <property type="match status" value="1"/>
</dbReference>
<dbReference type="EMBL" id="MLAK01000217">
    <property type="protein sequence ID" value="OHT15566.1"/>
    <property type="molecule type" value="Genomic_DNA"/>
</dbReference>
<comment type="caution">
    <text evidence="2">The sequence shown here is derived from an EMBL/GenBank/DDBJ whole genome shotgun (WGS) entry which is preliminary data.</text>
</comment>
<name>A0A1J4L0R5_9EUKA</name>
<evidence type="ECO:0000313" key="3">
    <source>
        <dbReference type="Proteomes" id="UP000179807"/>
    </source>
</evidence>
<dbReference type="PANTHER" id="PTHR36934:SF1">
    <property type="entry name" value="THIOESTERASE DOMAIN-CONTAINING PROTEIN"/>
    <property type="match status" value="1"/>
</dbReference>
<dbReference type="AlphaFoldDB" id="A0A1J4L0R5"/>
<dbReference type="Proteomes" id="UP000179807">
    <property type="component" value="Unassembled WGS sequence"/>
</dbReference>
<proteinExistence type="predicted"/>
<dbReference type="SUPFAM" id="SSF54637">
    <property type="entry name" value="Thioesterase/thiol ester dehydrase-isomerase"/>
    <property type="match status" value="1"/>
</dbReference>
<sequence>MKILKFYIFYKFIWLFNECRNQIAIEIMSIMFEIKTMKNVTSFRMLSQVFSRFAHQVQLPRAVIDLRNYIRVGDKAEISKTISTLATVNRTGLPGDEALSTARMMEQIEIVTANMIEKNLDKDHQSAGYYISVHHIKPAFLGQEIRIQAEVTSVEDNKASFRTLILDGKSGDIIGSGVHSRIITRVE</sequence>
<protein>
    <recommendedName>
        <fullName evidence="1">Fluoroacetyl-CoA-specific thioesterase-like domain-containing protein</fullName>
    </recommendedName>
</protein>
<dbReference type="InterPro" id="IPR025540">
    <property type="entry name" value="FlK"/>
</dbReference>
<dbReference type="OrthoDB" id="10535849at2759"/>
<evidence type="ECO:0000313" key="2">
    <source>
        <dbReference type="EMBL" id="OHT15566.1"/>
    </source>
</evidence>